<gene>
    <name evidence="2" type="ORF">N478_01265</name>
</gene>
<organism evidence="2 3">
    <name type="scientific">Pseudoalteromonas luteoviolacea S4060-1</name>
    <dbReference type="NCBI Taxonomy" id="1365257"/>
    <lineage>
        <taxon>Bacteria</taxon>
        <taxon>Pseudomonadati</taxon>
        <taxon>Pseudomonadota</taxon>
        <taxon>Gammaproteobacteria</taxon>
        <taxon>Alteromonadales</taxon>
        <taxon>Pseudoalteromonadaceae</taxon>
        <taxon>Pseudoalteromonas</taxon>
    </lineage>
</organism>
<name>A0A167PGV5_9GAMM</name>
<proteinExistence type="predicted"/>
<dbReference type="NCBIfam" id="TIGR04366">
    <property type="entry name" value="cupin_WbuC"/>
    <property type="match status" value="1"/>
</dbReference>
<dbReference type="InterPro" id="IPR011051">
    <property type="entry name" value="RmlC_Cupin_sf"/>
</dbReference>
<accession>A0A167PGV5</accession>
<evidence type="ECO:0000313" key="3">
    <source>
        <dbReference type="Proteomes" id="UP000076661"/>
    </source>
</evidence>
<reference evidence="2 3" key="1">
    <citation type="submission" date="2013-07" db="EMBL/GenBank/DDBJ databases">
        <title>Comparative Genomic and Metabolomic Analysis of Twelve Strains of Pseudoalteromonas luteoviolacea.</title>
        <authorList>
            <person name="Vynne N.G."/>
            <person name="Mansson M."/>
            <person name="Gram L."/>
        </authorList>
    </citation>
    <scope>NUCLEOTIDE SEQUENCE [LARGE SCALE GENOMIC DNA]</scope>
    <source>
        <strain evidence="2 3">S4060-1</strain>
    </source>
</reference>
<dbReference type="RefSeq" id="WP_063379657.1">
    <property type="nucleotide sequence ID" value="NZ_AUXX01000001.1"/>
</dbReference>
<dbReference type="Proteomes" id="UP000076661">
    <property type="component" value="Unassembled WGS sequence"/>
</dbReference>
<dbReference type="SUPFAM" id="SSF51182">
    <property type="entry name" value="RmlC-like cupins"/>
    <property type="match status" value="1"/>
</dbReference>
<evidence type="ECO:0000313" key="2">
    <source>
        <dbReference type="EMBL" id="KZN70567.1"/>
    </source>
</evidence>
<comment type="caution">
    <text evidence="2">The sequence shown here is derived from an EMBL/GenBank/DDBJ whole genome shotgun (WGS) entry which is preliminary data.</text>
</comment>
<dbReference type="InterPro" id="IPR046058">
    <property type="entry name" value="WbuC_cupin"/>
</dbReference>
<protein>
    <recommendedName>
        <fullName evidence="1">Cupin fold metalloprotein WbuC cupin domain-containing protein</fullName>
    </recommendedName>
</protein>
<sequence>MANAQQIDAPVIQLTKGHLDNLKQMAVASEIGRYRYCLHKDHTASIQEMIICLYGDNYFAPHRHPEGVVESYHMIEGEMDVYTFNDNGQIVGCTRLSALNLATVDSAFFHKVTTPIYHTVVPRSQFVLYHEVLTGPWLPDYTSQIAPFAPENSDLKAVQQFIESLNEFK</sequence>
<evidence type="ECO:0000259" key="1">
    <source>
        <dbReference type="Pfam" id="PF19480"/>
    </source>
</evidence>
<dbReference type="Pfam" id="PF19480">
    <property type="entry name" value="DUF6016"/>
    <property type="match status" value="1"/>
</dbReference>
<dbReference type="AlphaFoldDB" id="A0A167PGV5"/>
<dbReference type="InterPro" id="IPR027565">
    <property type="entry name" value="Cupin_WbuC"/>
</dbReference>
<feature type="domain" description="Cupin fold metalloprotein WbuC cupin" evidence="1">
    <location>
        <begin position="15"/>
        <end position="92"/>
    </location>
</feature>
<dbReference type="EMBL" id="AUXX01000001">
    <property type="protein sequence ID" value="KZN70567.1"/>
    <property type="molecule type" value="Genomic_DNA"/>
</dbReference>
<dbReference type="PATRIC" id="fig|1365257.3.peg.264"/>